<comment type="caution">
    <text evidence="5">The sequence shown here is derived from an EMBL/GenBank/DDBJ whole genome shotgun (WGS) entry which is preliminary data.</text>
</comment>
<dbReference type="EMBL" id="JBHRXP010000007">
    <property type="protein sequence ID" value="MFC3580743.1"/>
    <property type="molecule type" value="Genomic_DNA"/>
</dbReference>
<dbReference type="Proteomes" id="UP001595713">
    <property type="component" value="Unassembled WGS sequence"/>
</dbReference>
<dbReference type="SUPFAM" id="SSF51206">
    <property type="entry name" value="cAMP-binding domain-like"/>
    <property type="match status" value="1"/>
</dbReference>
<keyword evidence="2" id="KW-0238">DNA-binding</keyword>
<keyword evidence="1" id="KW-0805">Transcription regulation</keyword>
<reference evidence="6" key="1">
    <citation type="journal article" date="2019" name="Int. J. Syst. Evol. Microbiol.">
        <title>The Global Catalogue of Microorganisms (GCM) 10K type strain sequencing project: providing services to taxonomists for standard genome sequencing and annotation.</title>
        <authorList>
            <consortium name="The Broad Institute Genomics Platform"/>
            <consortium name="The Broad Institute Genome Sequencing Center for Infectious Disease"/>
            <person name="Wu L."/>
            <person name="Ma J."/>
        </authorList>
    </citation>
    <scope>NUCLEOTIDE SEQUENCE [LARGE SCALE GENOMIC DNA]</scope>
    <source>
        <strain evidence="6">KCTC 42739</strain>
    </source>
</reference>
<dbReference type="InterPro" id="IPR012318">
    <property type="entry name" value="HTH_CRP"/>
</dbReference>
<evidence type="ECO:0000256" key="1">
    <source>
        <dbReference type="ARBA" id="ARBA00023015"/>
    </source>
</evidence>
<dbReference type="InterPro" id="IPR036388">
    <property type="entry name" value="WH-like_DNA-bd_sf"/>
</dbReference>
<dbReference type="SUPFAM" id="SSF46785">
    <property type="entry name" value="Winged helix' DNA-binding domain"/>
    <property type="match status" value="1"/>
</dbReference>
<dbReference type="InterPro" id="IPR036390">
    <property type="entry name" value="WH_DNA-bd_sf"/>
</dbReference>
<dbReference type="Pfam" id="PF00027">
    <property type="entry name" value="cNMP_binding"/>
    <property type="match status" value="1"/>
</dbReference>
<protein>
    <submittedName>
        <fullName evidence="5">Crp/Fnr family transcriptional regulator</fullName>
    </submittedName>
</protein>
<keyword evidence="3" id="KW-0804">Transcription</keyword>
<dbReference type="Gene3D" id="2.60.120.10">
    <property type="entry name" value="Jelly Rolls"/>
    <property type="match status" value="1"/>
</dbReference>
<gene>
    <name evidence="5" type="ORF">ACFONA_11260</name>
</gene>
<proteinExistence type="predicted"/>
<feature type="domain" description="HTH crp-type" evidence="4">
    <location>
        <begin position="151"/>
        <end position="225"/>
    </location>
</feature>
<sequence>MTDARHALSLWLDRLTLRSTLSDAERHAILALPGELETIRPNRDFVRLGERVDRACLIVSGLAGRFGQTRDGERQMTALHIPGDMADLHSVMLPNAATALQSVGETVIYRVPHAEIHRLAGQSLTLAEAFWRDCMVDAAVLSQWALVNARLSAKGRVAHLLCEMACRFGRGQCPDGGVIGWPLTQTTLGDTTGLTPVHVNRTLRALREARAARIVDKQLHVLDWKLLSAIAEFDPRYLVLEKVD</sequence>
<dbReference type="InterPro" id="IPR018490">
    <property type="entry name" value="cNMP-bd_dom_sf"/>
</dbReference>
<evidence type="ECO:0000313" key="5">
    <source>
        <dbReference type="EMBL" id="MFC3580743.1"/>
    </source>
</evidence>
<evidence type="ECO:0000259" key="4">
    <source>
        <dbReference type="PROSITE" id="PS51063"/>
    </source>
</evidence>
<dbReference type="RefSeq" id="WP_261294116.1">
    <property type="nucleotide sequence ID" value="NZ_JANQBK010000005.1"/>
</dbReference>
<name>A0ABV7SUT9_9SPHN</name>
<dbReference type="Pfam" id="PF13545">
    <property type="entry name" value="HTH_Crp_2"/>
    <property type="match status" value="1"/>
</dbReference>
<evidence type="ECO:0000256" key="3">
    <source>
        <dbReference type="ARBA" id="ARBA00023163"/>
    </source>
</evidence>
<dbReference type="CDD" id="cd00038">
    <property type="entry name" value="CAP_ED"/>
    <property type="match status" value="1"/>
</dbReference>
<dbReference type="PROSITE" id="PS51063">
    <property type="entry name" value="HTH_CRP_2"/>
    <property type="match status" value="1"/>
</dbReference>
<evidence type="ECO:0000313" key="6">
    <source>
        <dbReference type="Proteomes" id="UP001595713"/>
    </source>
</evidence>
<keyword evidence="6" id="KW-1185">Reference proteome</keyword>
<dbReference type="InterPro" id="IPR014710">
    <property type="entry name" value="RmlC-like_jellyroll"/>
</dbReference>
<dbReference type="Gene3D" id="1.10.10.10">
    <property type="entry name" value="Winged helix-like DNA-binding domain superfamily/Winged helix DNA-binding domain"/>
    <property type="match status" value="1"/>
</dbReference>
<accession>A0ABV7SUT9</accession>
<organism evidence="5 6">
    <name type="scientific">Sphingomonas hylomeconis</name>
    <dbReference type="NCBI Taxonomy" id="1395958"/>
    <lineage>
        <taxon>Bacteria</taxon>
        <taxon>Pseudomonadati</taxon>
        <taxon>Pseudomonadota</taxon>
        <taxon>Alphaproteobacteria</taxon>
        <taxon>Sphingomonadales</taxon>
        <taxon>Sphingomonadaceae</taxon>
        <taxon>Sphingomonas</taxon>
    </lineage>
</organism>
<evidence type="ECO:0000256" key="2">
    <source>
        <dbReference type="ARBA" id="ARBA00023125"/>
    </source>
</evidence>
<dbReference type="InterPro" id="IPR000595">
    <property type="entry name" value="cNMP-bd_dom"/>
</dbReference>